<accession>A0ABS9PWU3</accession>
<reference evidence="1 2" key="1">
    <citation type="submission" date="2022-02" db="EMBL/GenBank/DDBJ databases">
        <title>Uncovering new skin microbiome diversity through culturing and metagenomics.</title>
        <authorList>
            <person name="Conlan S."/>
            <person name="Deming C."/>
            <person name="Nisc Comparative Sequencing Program N."/>
            <person name="Segre J.A."/>
        </authorList>
    </citation>
    <scope>NUCLEOTIDE SEQUENCE [LARGE SCALE GENOMIC DNA]</scope>
    <source>
        <strain evidence="1 2">ACRQV</strain>
    </source>
</reference>
<sequence length="77" mass="8386">MRHLFIVDTVALAKQLVDVQSYKLSSLLELVGLANPNAHAAIADATATGMLFNKLLDGNAAHAQCWQPPQRPPLPRR</sequence>
<dbReference type="InterPro" id="IPR036397">
    <property type="entry name" value="RNaseH_sf"/>
</dbReference>
<proteinExistence type="predicted"/>
<protein>
    <recommendedName>
        <fullName evidence="3">Exonuclease</fullName>
    </recommendedName>
</protein>
<evidence type="ECO:0000313" key="1">
    <source>
        <dbReference type="EMBL" id="MCG7277163.1"/>
    </source>
</evidence>
<keyword evidence="2" id="KW-1185">Reference proteome</keyword>
<dbReference type="Proteomes" id="UP001521911">
    <property type="component" value="Unassembled WGS sequence"/>
</dbReference>
<comment type="caution">
    <text evidence="1">The sequence shown here is derived from an EMBL/GenBank/DDBJ whole genome shotgun (WGS) entry which is preliminary data.</text>
</comment>
<dbReference type="InterPro" id="IPR012337">
    <property type="entry name" value="RNaseH-like_sf"/>
</dbReference>
<dbReference type="SUPFAM" id="SSF53098">
    <property type="entry name" value="Ribonuclease H-like"/>
    <property type="match status" value="1"/>
</dbReference>
<organism evidence="1 2">
    <name type="scientific">Corynebacterium singulare</name>
    <dbReference type="NCBI Taxonomy" id="161899"/>
    <lineage>
        <taxon>Bacteria</taxon>
        <taxon>Bacillati</taxon>
        <taxon>Actinomycetota</taxon>
        <taxon>Actinomycetes</taxon>
        <taxon>Mycobacteriales</taxon>
        <taxon>Corynebacteriaceae</taxon>
        <taxon>Corynebacterium</taxon>
    </lineage>
</organism>
<dbReference type="RefSeq" id="WP_239181218.1">
    <property type="nucleotide sequence ID" value="NZ_JAKRDF010000021.1"/>
</dbReference>
<gene>
    <name evidence="1" type="ORF">MHK08_11905</name>
</gene>
<evidence type="ECO:0008006" key="3">
    <source>
        <dbReference type="Google" id="ProtNLM"/>
    </source>
</evidence>
<dbReference type="Gene3D" id="3.30.420.10">
    <property type="entry name" value="Ribonuclease H-like superfamily/Ribonuclease H"/>
    <property type="match status" value="1"/>
</dbReference>
<dbReference type="EMBL" id="JAKRDF010000021">
    <property type="protein sequence ID" value="MCG7277163.1"/>
    <property type="molecule type" value="Genomic_DNA"/>
</dbReference>
<name>A0ABS9PWU3_9CORY</name>
<evidence type="ECO:0000313" key="2">
    <source>
        <dbReference type="Proteomes" id="UP001521911"/>
    </source>
</evidence>